<protein>
    <recommendedName>
        <fullName evidence="1">Integrase zinc-binding domain-containing protein</fullName>
    </recommendedName>
</protein>
<keyword evidence="3" id="KW-1185">Reference proteome</keyword>
<name>A0AAE0C1M7_9CHLO</name>
<proteinExistence type="predicted"/>
<comment type="caution">
    <text evidence="2">The sequence shown here is derived from an EMBL/GenBank/DDBJ whole genome shotgun (WGS) entry which is preliminary data.</text>
</comment>
<dbReference type="Gene3D" id="1.10.340.70">
    <property type="match status" value="1"/>
</dbReference>
<evidence type="ECO:0000313" key="2">
    <source>
        <dbReference type="EMBL" id="KAK3245900.1"/>
    </source>
</evidence>
<sequence length="333" mass="38286">MFDVDACCDSMGVNRQVDTYWTDCLKKKWRGKHVWCNPPYAKDSDLIERILRHFLAEWCADPENTSAMFLLPDYDAPWRRLIHPKYGLHPVKVFDMKDERGRPNHLFESPDGGRPPLRWPVLLVWAPAASRAKPRAPPARKDSETEPDEPLVTTGVAAKARAASGPLKADEFVRALQAEYERSPYLSSLREELIAAPHQRTDTFCMVDDMIWRVAEGRYQLVLAQDSPLRELVMREAHESPAAGHTGRDKTMDRVSRSFWWPRMSKDVTDWCKSCVVCQQTRPRNGYPDGQRNPLQVPVRLWQVVSIDFVTGLPRTERGYDAFATFTDKLSKM</sequence>
<accession>A0AAE0C1M7</accession>
<dbReference type="PANTHER" id="PTHR47266">
    <property type="entry name" value="ENDONUCLEASE-RELATED"/>
    <property type="match status" value="1"/>
</dbReference>
<dbReference type="FunFam" id="1.10.340.70:FF:000001">
    <property type="entry name" value="Retrovirus-related Pol polyprotein from transposon gypsy-like Protein"/>
    <property type="match status" value="1"/>
</dbReference>
<gene>
    <name evidence="2" type="ORF">CYMTET_44553</name>
</gene>
<dbReference type="Proteomes" id="UP001190700">
    <property type="component" value="Unassembled WGS sequence"/>
</dbReference>
<dbReference type="AlphaFoldDB" id="A0AAE0C1M7"/>
<organism evidence="2 3">
    <name type="scientific">Cymbomonas tetramitiformis</name>
    <dbReference type="NCBI Taxonomy" id="36881"/>
    <lineage>
        <taxon>Eukaryota</taxon>
        <taxon>Viridiplantae</taxon>
        <taxon>Chlorophyta</taxon>
        <taxon>Pyramimonadophyceae</taxon>
        <taxon>Pyramimonadales</taxon>
        <taxon>Pyramimonadaceae</taxon>
        <taxon>Cymbomonas</taxon>
    </lineage>
</organism>
<feature type="domain" description="Integrase zinc-binding" evidence="1">
    <location>
        <begin position="227"/>
        <end position="284"/>
    </location>
</feature>
<dbReference type="Pfam" id="PF17921">
    <property type="entry name" value="Integrase_H2C2"/>
    <property type="match status" value="1"/>
</dbReference>
<dbReference type="InterPro" id="IPR052160">
    <property type="entry name" value="Gypsy_RT_Integrase-like"/>
</dbReference>
<evidence type="ECO:0000259" key="1">
    <source>
        <dbReference type="Pfam" id="PF17921"/>
    </source>
</evidence>
<dbReference type="InterPro" id="IPR041588">
    <property type="entry name" value="Integrase_H2C2"/>
</dbReference>
<dbReference type="EMBL" id="LGRX02030285">
    <property type="protein sequence ID" value="KAK3245900.1"/>
    <property type="molecule type" value="Genomic_DNA"/>
</dbReference>
<reference evidence="2 3" key="1">
    <citation type="journal article" date="2015" name="Genome Biol. Evol.">
        <title>Comparative Genomics of a Bacterivorous Green Alga Reveals Evolutionary Causalities and Consequences of Phago-Mixotrophic Mode of Nutrition.</title>
        <authorList>
            <person name="Burns J.A."/>
            <person name="Paasch A."/>
            <person name="Narechania A."/>
            <person name="Kim E."/>
        </authorList>
    </citation>
    <scope>NUCLEOTIDE SEQUENCE [LARGE SCALE GENOMIC DNA]</scope>
    <source>
        <strain evidence="2 3">PLY_AMNH</strain>
    </source>
</reference>
<evidence type="ECO:0000313" key="3">
    <source>
        <dbReference type="Proteomes" id="UP001190700"/>
    </source>
</evidence>